<dbReference type="Proteomes" id="UP001388406">
    <property type="component" value="Unassembled WGS sequence"/>
</dbReference>
<feature type="chain" id="PRO_5046552959" description="PKD domain-containing protein" evidence="2">
    <location>
        <begin position="21"/>
        <end position="310"/>
    </location>
</feature>
<dbReference type="InterPro" id="IPR035986">
    <property type="entry name" value="PKD_dom_sf"/>
</dbReference>
<evidence type="ECO:0000259" key="3">
    <source>
        <dbReference type="PROSITE" id="PS50093"/>
    </source>
</evidence>
<feature type="domain" description="PKD" evidence="3">
    <location>
        <begin position="208"/>
        <end position="257"/>
    </location>
</feature>
<evidence type="ECO:0000313" key="4">
    <source>
        <dbReference type="EMBL" id="MEL4082216.1"/>
    </source>
</evidence>
<accession>A0ABU9KPL3</accession>
<dbReference type="InterPro" id="IPR000601">
    <property type="entry name" value="PKD_dom"/>
</dbReference>
<dbReference type="EMBL" id="JBCAMI010000015">
    <property type="protein sequence ID" value="MEL4082216.1"/>
    <property type="molecule type" value="Genomic_DNA"/>
</dbReference>
<dbReference type="RefSeq" id="WP_342006941.1">
    <property type="nucleotide sequence ID" value="NZ_JBCAMI010000015.1"/>
</dbReference>
<comment type="caution">
    <text evidence="4">The sequence shown here is derived from an EMBL/GenBank/DDBJ whole genome shotgun (WGS) entry which is preliminary data.</text>
</comment>
<keyword evidence="2" id="KW-0732">Signal</keyword>
<name>A0ABU9KPL3_9MICC</name>
<sequence length="310" mass="33249">MMLKILAATVAVLIVPFTPAPVPAPTATGSSGSSVSLDKQSADATTTNELDQKTGELNSVHTSPEAPKYQWLLGLPCQIDKEGTRDSKCLAAERNNQKCPPGNGHKDAGFLAQYKYAPIGLNNPEWSQWANDGAPTCVYNPAEAQALLNIPGLIAKELQSRKLAAATFVIQPNPHTLIGYQTNFTAHADTQKITMTLLGQRIDMTIYPVSYTYDYGDGTTLGPTSLEGSSLPKDQWGSETRTSHSYAKTGDYTATVTTRYHGTFSINGGPAMPIPGEANVPSPGIRLSVWRSKVDWYADDCNQNPTGPGC</sequence>
<evidence type="ECO:0000256" key="2">
    <source>
        <dbReference type="SAM" id="SignalP"/>
    </source>
</evidence>
<keyword evidence="5" id="KW-1185">Reference proteome</keyword>
<gene>
    <name evidence="4" type="ORF">AAC385_15220</name>
</gene>
<proteinExistence type="predicted"/>
<dbReference type="PROSITE" id="PS50093">
    <property type="entry name" value="PKD"/>
    <property type="match status" value="1"/>
</dbReference>
<evidence type="ECO:0000313" key="5">
    <source>
        <dbReference type="Proteomes" id="UP001388406"/>
    </source>
</evidence>
<feature type="signal peptide" evidence="2">
    <location>
        <begin position="1"/>
        <end position="20"/>
    </location>
</feature>
<dbReference type="Pfam" id="PF00801">
    <property type="entry name" value="PKD"/>
    <property type="match status" value="1"/>
</dbReference>
<feature type="compositionally biased region" description="Polar residues" evidence="1">
    <location>
        <begin position="29"/>
        <end position="62"/>
    </location>
</feature>
<evidence type="ECO:0000256" key="1">
    <source>
        <dbReference type="SAM" id="MobiDB-lite"/>
    </source>
</evidence>
<organism evidence="4 5">
    <name type="scientific">Arthrobacter nanjingensis</name>
    <dbReference type="NCBI Taxonomy" id="1387716"/>
    <lineage>
        <taxon>Bacteria</taxon>
        <taxon>Bacillati</taxon>
        <taxon>Actinomycetota</taxon>
        <taxon>Actinomycetes</taxon>
        <taxon>Micrococcales</taxon>
        <taxon>Micrococcaceae</taxon>
        <taxon>Arthrobacter</taxon>
    </lineage>
</organism>
<reference evidence="4 5" key="1">
    <citation type="submission" date="2024-04" db="EMBL/GenBank/DDBJ databases">
        <title>Arthrobacter nanjingensis.</title>
        <authorList>
            <person name="Park M."/>
        </authorList>
    </citation>
    <scope>NUCLEOTIDE SEQUENCE [LARGE SCALE GENOMIC DNA]</scope>
    <source>
        <strain evidence="4 5">A33</strain>
    </source>
</reference>
<protein>
    <recommendedName>
        <fullName evidence="3">PKD domain-containing protein</fullName>
    </recommendedName>
</protein>
<dbReference type="CDD" id="cd00146">
    <property type="entry name" value="PKD"/>
    <property type="match status" value="1"/>
</dbReference>
<dbReference type="SUPFAM" id="SSF49299">
    <property type="entry name" value="PKD domain"/>
    <property type="match status" value="1"/>
</dbReference>
<dbReference type="InterPro" id="IPR013783">
    <property type="entry name" value="Ig-like_fold"/>
</dbReference>
<dbReference type="Gene3D" id="2.60.40.10">
    <property type="entry name" value="Immunoglobulins"/>
    <property type="match status" value="1"/>
</dbReference>
<feature type="region of interest" description="Disordered" evidence="1">
    <location>
        <begin position="24"/>
        <end position="62"/>
    </location>
</feature>